<evidence type="ECO:0000313" key="2">
    <source>
        <dbReference type="Proteomes" id="UP000222542"/>
    </source>
</evidence>
<protein>
    <submittedName>
        <fullName evidence="1">Uncharacterized protein</fullName>
    </submittedName>
</protein>
<proteinExistence type="predicted"/>
<accession>A0A2G2YLN6</accession>
<comment type="caution">
    <text evidence="1">The sequence shown here is derived from an EMBL/GenBank/DDBJ whole genome shotgun (WGS) entry which is preliminary data.</text>
</comment>
<organism evidence="1 2">
    <name type="scientific">Capsicum annuum</name>
    <name type="common">Capsicum pepper</name>
    <dbReference type="NCBI Taxonomy" id="4072"/>
    <lineage>
        <taxon>Eukaryota</taxon>
        <taxon>Viridiplantae</taxon>
        <taxon>Streptophyta</taxon>
        <taxon>Embryophyta</taxon>
        <taxon>Tracheophyta</taxon>
        <taxon>Spermatophyta</taxon>
        <taxon>Magnoliopsida</taxon>
        <taxon>eudicotyledons</taxon>
        <taxon>Gunneridae</taxon>
        <taxon>Pentapetalae</taxon>
        <taxon>asterids</taxon>
        <taxon>lamiids</taxon>
        <taxon>Solanales</taxon>
        <taxon>Solanaceae</taxon>
        <taxon>Solanoideae</taxon>
        <taxon>Capsiceae</taxon>
        <taxon>Capsicum</taxon>
    </lineage>
</organism>
<reference evidence="1 2" key="1">
    <citation type="journal article" date="2014" name="Nat. Genet.">
        <title>Genome sequence of the hot pepper provides insights into the evolution of pungency in Capsicum species.</title>
        <authorList>
            <person name="Kim S."/>
            <person name="Park M."/>
            <person name="Yeom S.I."/>
            <person name="Kim Y.M."/>
            <person name="Lee J.M."/>
            <person name="Lee H.A."/>
            <person name="Seo E."/>
            <person name="Choi J."/>
            <person name="Cheong K."/>
            <person name="Kim K.T."/>
            <person name="Jung K."/>
            <person name="Lee G.W."/>
            <person name="Oh S.K."/>
            <person name="Bae C."/>
            <person name="Kim S.B."/>
            <person name="Lee H.Y."/>
            <person name="Kim S.Y."/>
            <person name="Kim M.S."/>
            <person name="Kang B.C."/>
            <person name="Jo Y.D."/>
            <person name="Yang H.B."/>
            <person name="Jeong H.J."/>
            <person name="Kang W.H."/>
            <person name="Kwon J.K."/>
            <person name="Shin C."/>
            <person name="Lim J.Y."/>
            <person name="Park J.H."/>
            <person name="Huh J.H."/>
            <person name="Kim J.S."/>
            <person name="Kim B.D."/>
            <person name="Cohen O."/>
            <person name="Paran I."/>
            <person name="Suh M.C."/>
            <person name="Lee S.B."/>
            <person name="Kim Y.K."/>
            <person name="Shin Y."/>
            <person name="Noh S.J."/>
            <person name="Park J."/>
            <person name="Seo Y.S."/>
            <person name="Kwon S.Y."/>
            <person name="Kim H.A."/>
            <person name="Park J.M."/>
            <person name="Kim H.J."/>
            <person name="Choi S.B."/>
            <person name="Bosland P.W."/>
            <person name="Reeves G."/>
            <person name="Jo S.H."/>
            <person name="Lee B.W."/>
            <person name="Cho H.T."/>
            <person name="Choi H.S."/>
            <person name="Lee M.S."/>
            <person name="Yu Y."/>
            <person name="Do Choi Y."/>
            <person name="Park B.S."/>
            <person name="van Deynze A."/>
            <person name="Ashrafi H."/>
            <person name="Hill T."/>
            <person name="Kim W.T."/>
            <person name="Pai H.S."/>
            <person name="Ahn H.K."/>
            <person name="Yeam I."/>
            <person name="Giovannoni J.J."/>
            <person name="Rose J.K."/>
            <person name="Sorensen I."/>
            <person name="Lee S.J."/>
            <person name="Kim R.W."/>
            <person name="Choi I.Y."/>
            <person name="Choi B.S."/>
            <person name="Lim J.S."/>
            <person name="Lee Y.H."/>
            <person name="Choi D."/>
        </authorList>
    </citation>
    <scope>NUCLEOTIDE SEQUENCE [LARGE SCALE GENOMIC DNA]</scope>
    <source>
        <strain evidence="2">cv. CM334</strain>
    </source>
</reference>
<dbReference type="Gramene" id="PHT70659">
    <property type="protein sequence ID" value="PHT70659"/>
    <property type="gene ID" value="T459_25763"/>
</dbReference>
<reference evidence="1 2" key="2">
    <citation type="journal article" date="2017" name="Genome Biol.">
        <title>New reference genome sequences of hot pepper reveal the massive evolution of plant disease-resistance genes by retroduplication.</title>
        <authorList>
            <person name="Kim S."/>
            <person name="Park J."/>
            <person name="Yeom S.I."/>
            <person name="Kim Y.M."/>
            <person name="Seo E."/>
            <person name="Kim K.T."/>
            <person name="Kim M.S."/>
            <person name="Lee J.M."/>
            <person name="Cheong K."/>
            <person name="Shin H.S."/>
            <person name="Kim S.B."/>
            <person name="Han K."/>
            <person name="Lee J."/>
            <person name="Park M."/>
            <person name="Lee H.A."/>
            <person name="Lee H.Y."/>
            <person name="Lee Y."/>
            <person name="Oh S."/>
            <person name="Lee J.H."/>
            <person name="Choi E."/>
            <person name="Choi E."/>
            <person name="Lee S.E."/>
            <person name="Jeon J."/>
            <person name="Kim H."/>
            <person name="Choi G."/>
            <person name="Song H."/>
            <person name="Lee J."/>
            <person name="Lee S.C."/>
            <person name="Kwon J.K."/>
            <person name="Lee H.Y."/>
            <person name="Koo N."/>
            <person name="Hong Y."/>
            <person name="Kim R.W."/>
            <person name="Kang W.H."/>
            <person name="Huh J.H."/>
            <person name="Kang B.C."/>
            <person name="Yang T.J."/>
            <person name="Lee Y.H."/>
            <person name="Bennetzen J.L."/>
            <person name="Choi D."/>
        </authorList>
    </citation>
    <scope>NUCLEOTIDE SEQUENCE [LARGE SCALE GENOMIC DNA]</scope>
    <source>
        <strain evidence="2">cv. CM334</strain>
    </source>
</reference>
<dbReference type="Proteomes" id="UP000222542">
    <property type="component" value="Unassembled WGS sequence"/>
</dbReference>
<name>A0A2G2YLN6_CAPAN</name>
<keyword evidence="2" id="KW-1185">Reference proteome</keyword>
<dbReference type="AlphaFoldDB" id="A0A2G2YLN6"/>
<dbReference type="EMBL" id="AYRZ02000010">
    <property type="protein sequence ID" value="PHT70659.1"/>
    <property type="molecule type" value="Genomic_DNA"/>
</dbReference>
<evidence type="ECO:0000313" key="1">
    <source>
        <dbReference type="EMBL" id="PHT70659.1"/>
    </source>
</evidence>
<sequence>MFTAGTSHGLVGGPSGSLTPCNVWEFSPYSGLKPRPLVKDGAAPSTAPQPIVSYWCYCKTLGGLNHCNTVYHVLVSGIDGLSITSIIAELTAAAISYDLTNDASNITLRSFLVASGNSPAWLSPSGDFALGFHQIDGQKL</sequence>
<gene>
    <name evidence="1" type="ORF">T459_25763</name>
</gene>